<sequence length="199" mass="22942">MQAAATPFFKRWIQYVWMGWERGFERWSRARSLYSGNYGICKMFVTKYRGPVIDCQDGTQIVSGDWVGELHLDNRIILNMLRSQNANQVALRVARLLRCSMREICSEIKTHPKLGQVKALQGITLLHRGITHGLGFETHPLKQGTFRALTTSYLRLLLSVFHPRNRGRIAPHAEKLVPLRLVMSREALLRRFSPVRQTG</sequence>
<organism evidence="2 3">
    <name type="scientific">Paenibacillus faecis</name>
    <dbReference type="NCBI Taxonomy" id="862114"/>
    <lineage>
        <taxon>Bacteria</taxon>
        <taxon>Bacillati</taxon>
        <taxon>Bacillota</taxon>
        <taxon>Bacilli</taxon>
        <taxon>Bacillales</taxon>
        <taxon>Paenibacillaceae</taxon>
        <taxon>Paenibacillus</taxon>
    </lineage>
</organism>
<dbReference type="OrthoDB" id="1951946at2"/>
<dbReference type="InterPro" id="IPR054467">
    <property type="entry name" value="YkoP-like_dom"/>
</dbReference>
<accession>A0A5D0CQS3</accession>
<evidence type="ECO:0000259" key="1">
    <source>
        <dbReference type="Pfam" id="PF22790"/>
    </source>
</evidence>
<dbReference type="RefSeq" id="WP_148453492.1">
    <property type="nucleotide sequence ID" value="NZ_VSDO01000003.1"/>
</dbReference>
<comment type="caution">
    <text evidence="2">The sequence shown here is derived from an EMBL/GenBank/DDBJ whole genome shotgun (WGS) entry which is preliminary data.</text>
</comment>
<evidence type="ECO:0000313" key="3">
    <source>
        <dbReference type="Proteomes" id="UP000325218"/>
    </source>
</evidence>
<reference evidence="2 3" key="1">
    <citation type="submission" date="2019-08" db="EMBL/GenBank/DDBJ databases">
        <title>Genome sequencing of Paenibacillus faecis DSM 23593(T).</title>
        <authorList>
            <person name="Kook J.-K."/>
            <person name="Park S.-N."/>
            <person name="Lim Y.K."/>
        </authorList>
    </citation>
    <scope>NUCLEOTIDE SEQUENCE [LARGE SCALE GENOMIC DNA]</scope>
    <source>
        <strain evidence="2 3">DSM 23593</strain>
    </source>
</reference>
<proteinExistence type="predicted"/>
<feature type="domain" description="YkoP-like" evidence="1">
    <location>
        <begin position="10"/>
        <end position="191"/>
    </location>
</feature>
<keyword evidence="3" id="KW-1185">Reference proteome</keyword>
<protein>
    <submittedName>
        <fullName evidence="2">Polysaccharide deacetylase</fullName>
    </submittedName>
</protein>
<gene>
    <name evidence="2" type="ORF">FRY98_15345</name>
</gene>
<dbReference type="EMBL" id="VSDO01000003">
    <property type="protein sequence ID" value="TYA12102.1"/>
    <property type="molecule type" value="Genomic_DNA"/>
</dbReference>
<dbReference type="AlphaFoldDB" id="A0A5D0CQS3"/>
<dbReference type="Pfam" id="PF22790">
    <property type="entry name" value="YkoP"/>
    <property type="match status" value="1"/>
</dbReference>
<name>A0A5D0CQS3_9BACL</name>
<dbReference type="Proteomes" id="UP000325218">
    <property type="component" value="Unassembled WGS sequence"/>
</dbReference>
<evidence type="ECO:0000313" key="2">
    <source>
        <dbReference type="EMBL" id="TYA12102.1"/>
    </source>
</evidence>